<dbReference type="GO" id="GO:0016788">
    <property type="term" value="F:hydrolase activity, acting on ester bonds"/>
    <property type="evidence" value="ECO:0007669"/>
    <property type="project" value="UniProtKB-ARBA"/>
</dbReference>
<dbReference type="SUPFAM" id="SSF52266">
    <property type="entry name" value="SGNH hydrolase"/>
    <property type="match status" value="1"/>
</dbReference>
<dbReference type="PANTHER" id="PTHR43784:SF2">
    <property type="entry name" value="GDSL-LIKE LIPASE_ACYLHYDROLASE, PUTATIVE (AFU_ORTHOLOGUE AFUA_2G00820)-RELATED"/>
    <property type="match status" value="1"/>
</dbReference>
<dbReference type="InterPro" id="IPR036514">
    <property type="entry name" value="SGNH_hydro_sf"/>
</dbReference>
<evidence type="ECO:0000259" key="1">
    <source>
        <dbReference type="Pfam" id="PF13472"/>
    </source>
</evidence>
<accession>A0A2A4MNY0</accession>
<protein>
    <submittedName>
        <fullName evidence="2">GDSL family lipase</fullName>
    </submittedName>
</protein>
<dbReference type="Pfam" id="PF13472">
    <property type="entry name" value="Lipase_GDSL_2"/>
    <property type="match status" value="1"/>
</dbReference>
<gene>
    <name evidence="2" type="ORF">COC19_03645</name>
</gene>
<dbReference type="Gene3D" id="3.40.50.1110">
    <property type="entry name" value="SGNH hydrolase"/>
    <property type="match status" value="1"/>
</dbReference>
<dbReference type="PANTHER" id="PTHR43784">
    <property type="entry name" value="GDSL-LIKE LIPASE/ACYLHYDROLASE, PUTATIVE (AFU_ORTHOLOGUE AFUA_2G00820)-RELATED"/>
    <property type="match status" value="1"/>
</dbReference>
<dbReference type="InterPro" id="IPR053140">
    <property type="entry name" value="GDSL_Rv0518-like"/>
</dbReference>
<organism evidence="2 3">
    <name type="scientific">SAR86 cluster bacterium</name>
    <dbReference type="NCBI Taxonomy" id="2030880"/>
    <lineage>
        <taxon>Bacteria</taxon>
        <taxon>Pseudomonadati</taxon>
        <taxon>Pseudomonadota</taxon>
        <taxon>Gammaproteobacteria</taxon>
        <taxon>SAR86 cluster</taxon>
    </lineage>
</organism>
<dbReference type="AlphaFoldDB" id="A0A2A4MNY0"/>
<dbReference type="EMBL" id="NVQR01000050">
    <property type="protein sequence ID" value="PCH61949.1"/>
    <property type="molecule type" value="Genomic_DNA"/>
</dbReference>
<reference evidence="3" key="1">
    <citation type="submission" date="2017-08" db="EMBL/GenBank/DDBJ databases">
        <title>A dynamic microbial community with high functional redundancy inhabits the cold, oxic subseafloor aquifer.</title>
        <authorList>
            <person name="Tully B.J."/>
            <person name="Wheat C.G."/>
            <person name="Glazer B.T."/>
            <person name="Huber J.A."/>
        </authorList>
    </citation>
    <scope>NUCLEOTIDE SEQUENCE [LARGE SCALE GENOMIC DNA]</scope>
</reference>
<name>A0A2A4MNY0_9GAMM</name>
<comment type="caution">
    <text evidence="2">The sequence shown here is derived from an EMBL/GenBank/DDBJ whole genome shotgun (WGS) entry which is preliminary data.</text>
</comment>
<proteinExistence type="predicted"/>
<evidence type="ECO:0000313" key="2">
    <source>
        <dbReference type="EMBL" id="PCH61949.1"/>
    </source>
</evidence>
<evidence type="ECO:0000313" key="3">
    <source>
        <dbReference type="Proteomes" id="UP000218172"/>
    </source>
</evidence>
<dbReference type="Proteomes" id="UP000218172">
    <property type="component" value="Unassembled WGS sequence"/>
</dbReference>
<sequence>MYSVSTVSTCPSTDSYKLITIIKDQIMFQHLSKLIPLQRHSRILPSLWLAIVLLSVTLTAQAQPQDHPNWVTTWSASISTLPNDDSDLVELENQTLRLIIHTSVGGNSLRLRLSNAHGDHPMQLGAVSIALQDEGSAIVTGSSKTVTFSGQSSVTIATGAVVISDPLSFDVPATSNLSVSLFLPQSSGFLTAHALANQGNYISSDGNQTQNMQLDVASETAAWHLLTALDVITERPTTAIVALGDSISDGWGSTAGLNQRWPNHFARRLYDDSSISDYAVINAGISGNRVTTQDNPRFGENLQARFERDVLALSNISHIVLLEGINDIGMSSSDPSQMVTAAEVIAGYRQIINRAHARQIKVIGATLTPYQGAAYYTEAGELVRQEVNAFIRSSGEFDGVIDFDKAAQDPTQPSRLIPSLTTDNLHLNDEGYKLMADSIDLDLFR</sequence>
<feature type="domain" description="SGNH hydrolase-type esterase" evidence="1">
    <location>
        <begin position="242"/>
        <end position="434"/>
    </location>
</feature>
<dbReference type="InterPro" id="IPR013830">
    <property type="entry name" value="SGNH_hydro"/>
</dbReference>
<dbReference type="CDD" id="cd01830">
    <property type="entry name" value="XynE_like"/>
    <property type="match status" value="1"/>
</dbReference>